<evidence type="ECO:0000313" key="2">
    <source>
        <dbReference type="EMBL" id="THG33294.1"/>
    </source>
</evidence>
<organism evidence="2 3">
    <name type="scientific">Naasia lichenicola</name>
    <dbReference type="NCBI Taxonomy" id="2565933"/>
    <lineage>
        <taxon>Bacteria</taxon>
        <taxon>Bacillati</taxon>
        <taxon>Actinomycetota</taxon>
        <taxon>Actinomycetes</taxon>
        <taxon>Micrococcales</taxon>
        <taxon>Microbacteriaceae</taxon>
        <taxon>Naasia</taxon>
    </lineage>
</organism>
<feature type="transmembrane region" description="Helical" evidence="1">
    <location>
        <begin position="44"/>
        <end position="65"/>
    </location>
</feature>
<feature type="transmembrane region" description="Helical" evidence="1">
    <location>
        <begin position="77"/>
        <end position="99"/>
    </location>
</feature>
<keyword evidence="1" id="KW-0472">Membrane</keyword>
<reference evidence="2 3" key="1">
    <citation type="submission" date="2019-04" db="EMBL/GenBank/DDBJ databases">
        <authorList>
            <person name="Jiang L."/>
        </authorList>
    </citation>
    <scope>NUCLEOTIDE SEQUENCE [LARGE SCALE GENOMIC DNA]</scope>
    <source>
        <strain evidence="2 3">YIM 131853</strain>
    </source>
</reference>
<evidence type="ECO:0000256" key="1">
    <source>
        <dbReference type="SAM" id="Phobius"/>
    </source>
</evidence>
<proteinExistence type="predicted"/>
<protein>
    <submittedName>
        <fullName evidence="2">Uncharacterized protein</fullName>
    </submittedName>
</protein>
<dbReference type="AlphaFoldDB" id="A0A4S4FSC0"/>
<comment type="caution">
    <text evidence="2">The sequence shown here is derived from an EMBL/GenBank/DDBJ whole genome shotgun (WGS) entry which is preliminary data.</text>
</comment>
<keyword evidence="1" id="KW-0812">Transmembrane</keyword>
<feature type="transmembrane region" description="Helical" evidence="1">
    <location>
        <begin position="6"/>
        <end position="32"/>
    </location>
</feature>
<gene>
    <name evidence="2" type="ORF">E6C64_02780</name>
</gene>
<name>A0A4S4FSC0_9MICO</name>
<evidence type="ECO:0000313" key="3">
    <source>
        <dbReference type="Proteomes" id="UP000309133"/>
    </source>
</evidence>
<accession>A0A4S4FSC0</accession>
<dbReference type="RefSeq" id="WP_136426076.1">
    <property type="nucleotide sequence ID" value="NZ_SSSM01000001.1"/>
</dbReference>
<sequence length="141" mass="14741">MAIFMWITVGYCNVLLLCTAAPFLVTVAIEGLFIARRSSDIRPFAFASVGAIAAVVVGLGIWHFAVTMPGVPTNFEAGMLTAASYILPIAIALSVLVYAAPRVRDRLFAAGGAAEVAAVRRPAMPSTKRDDAGTRVLTGAS</sequence>
<keyword evidence="3" id="KW-1185">Reference proteome</keyword>
<dbReference type="EMBL" id="SSSM01000001">
    <property type="protein sequence ID" value="THG33294.1"/>
    <property type="molecule type" value="Genomic_DNA"/>
</dbReference>
<dbReference type="Proteomes" id="UP000309133">
    <property type="component" value="Unassembled WGS sequence"/>
</dbReference>
<keyword evidence="1" id="KW-1133">Transmembrane helix</keyword>